<dbReference type="CDD" id="cd04740">
    <property type="entry name" value="DHOD_1B_like"/>
    <property type="match status" value="1"/>
</dbReference>
<keyword evidence="4 9" id="KW-0963">Cytoplasm</keyword>
<evidence type="ECO:0000256" key="9">
    <source>
        <dbReference type="HAMAP-Rule" id="MF_00224"/>
    </source>
</evidence>
<comment type="caution">
    <text evidence="9">Lacks conserved residue(s) required for the propagation of feature annotation.</text>
</comment>
<dbReference type="InterPro" id="IPR024920">
    <property type="entry name" value="Dihydroorotate_DH_1"/>
</dbReference>
<feature type="region of interest" description="Disordered" evidence="10">
    <location>
        <begin position="45"/>
        <end position="64"/>
    </location>
</feature>
<dbReference type="HAMAP" id="MF_00224">
    <property type="entry name" value="DHO_dh_type1"/>
    <property type="match status" value="1"/>
</dbReference>
<dbReference type="Gene3D" id="3.20.20.70">
    <property type="entry name" value="Aldolase class I"/>
    <property type="match status" value="1"/>
</dbReference>
<dbReference type="NCBIfam" id="TIGR01037">
    <property type="entry name" value="pyrD_sub1_fam"/>
    <property type="match status" value="1"/>
</dbReference>
<dbReference type="InterPro" id="IPR049622">
    <property type="entry name" value="Dihydroorotate_DH_I"/>
</dbReference>
<comment type="function">
    <text evidence="9">Catalyzes the conversion of dihydroorotate to orotate.</text>
</comment>
<dbReference type="EC" id="1.3.-.-" evidence="9"/>
<feature type="binding site" evidence="9">
    <location>
        <begin position="194"/>
        <end position="195"/>
    </location>
    <ligand>
        <name>substrate</name>
    </ligand>
</feature>
<comment type="cofactor">
    <cofactor evidence="9">
        <name>FMN</name>
        <dbReference type="ChEBI" id="CHEBI:58210"/>
    </cofactor>
    <text evidence="9">Binds 1 FMN per subunit.</text>
</comment>
<feature type="binding site" evidence="9">
    <location>
        <position position="167"/>
    </location>
    <ligand>
        <name>FMN</name>
        <dbReference type="ChEBI" id="CHEBI:58210"/>
    </ligand>
</feature>
<comment type="similarity">
    <text evidence="3 9">Belongs to the dihydroorotate dehydrogenase family. Type 1 subfamily.</text>
</comment>
<evidence type="ECO:0000256" key="5">
    <source>
        <dbReference type="ARBA" id="ARBA00022630"/>
    </source>
</evidence>
<evidence type="ECO:0000256" key="7">
    <source>
        <dbReference type="ARBA" id="ARBA00022975"/>
    </source>
</evidence>
<feature type="binding site" evidence="9">
    <location>
        <position position="193"/>
    </location>
    <ligand>
        <name>FMN</name>
        <dbReference type="ChEBI" id="CHEBI:58210"/>
    </ligand>
</feature>
<dbReference type="Proteomes" id="UP001501822">
    <property type="component" value="Unassembled WGS sequence"/>
</dbReference>
<dbReference type="EMBL" id="BAAABM010000007">
    <property type="protein sequence ID" value="GAA0324616.1"/>
    <property type="molecule type" value="Genomic_DNA"/>
</dbReference>
<evidence type="ECO:0000256" key="2">
    <source>
        <dbReference type="ARBA" id="ARBA00004725"/>
    </source>
</evidence>
<evidence type="ECO:0000256" key="8">
    <source>
        <dbReference type="ARBA" id="ARBA00023002"/>
    </source>
</evidence>
<dbReference type="Pfam" id="PF01180">
    <property type="entry name" value="DHO_dh"/>
    <property type="match status" value="1"/>
</dbReference>
<keyword evidence="7 9" id="KW-0665">Pyrimidine biosynthesis</keyword>
<dbReference type="SUPFAM" id="SSF51395">
    <property type="entry name" value="FMN-linked oxidoreductases"/>
    <property type="match status" value="1"/>
</dbReference>
<feature type="active site" description="Nucleophile" evidence="9">
    <location>
        <position position="130"/>
    </location>
</feature>
<feature type="binding site" evidence="9">
    <location>
        <position position="219"/>
    </location>
    <ligand>
        <name>FMN</name>
        <dbReference type="ChEBI" id="CHEBI:58210"/>
    </ligand>
</feature>
<dbReference type="PANTHER" id="PTHR48109">
    <property type="entry name" value="DIHYDROOROTATE DEHYDROGENASE (QUINONE), MITOCHONDRIAL-RELATED"/>
    <property type="match status" value="1"/>
</dbReference>
<evidence type="ECO:0000259" key="11">
    <source>
        <dbReference type="Pfam" id="PF01180"/>
    </source>
</evidence>
<dbReference type="PIRSF" id="PIRSF000164">
    <property type="entry name" value="DHO_oxidase"/>
    <property type="match status" value="1"/>
</dbReference>
<keyword evidence="8 9" id="KW-0560">Oxidoreductase</keyword>
<comment type="pathway">
    <text evidence="2 9">Pyrimidine metabolism; UMP biosynthesis via de novo pathway.</text>
</comment>
<feature type="domain" description="Dihydroorotate dehydrogenase catalytic" evidence="11">
    <location>
        <begin position="4"/>
        <end position="288"/>
    </location>
</feature>
<dbReference type="InterPro" id="IPR013785">
    <property type="entry name" value="Aldolase_TIM"/>
</dbReference>
<feature type="binding site" evidence="9">
    <location>
        <begin position="268"/>
        <end position="269"/>
    </location>
    <ligand>
        <name>FMN</name>
        <dbReference type="ChEBI" id="CHEBI:58210"/>
    </ligand>
</feature>
<dbReference type="InterPro" id="IPR050074">
    <property type="entry name" value="DHO_dehydrogenase"/>
</dbReference>
<accession>A0ABN0W491</accession>
<gene>
    <name evidence="9 12" type="primary">pyrD</name>
    <name evidence="12" type="ORF">GCM10010151_13120</name>
</gene>
<dbReference type="PROSITE" id="PS51257">
    <property type="entry name" value="PROKAR_LIPOPROTEIN"/>
    <property type="match status" value="1"/>
</dbReference>
<protein>
    <recommendedName>
        <fullName evidence="9">Dihydroorotate dehydrogenase</fullName>
        <shortName evidence="9">DHOD</shortName>
        <shortName evidence="9">DHODase</shortName>
        <shortName evidence="9">DHOdehase</shortName>
        <ecNumber evidence="9">1.3.-.-</ecNumber>
    </recommendedName>
</protein>
<evidence type="ECO:0000256" key="4">
    <source>
        <dbReference type="ARBA" id="ARBA00022490"/>
    </source>
</evidence>
<comment type="catalytic activity">
    <reaction evidence="9">
        <text>(S)-dihydroorotate + A = orotate + AH2</text>
        <dbReference type="Rhea" id="RHEA:18073"/>
        <dbReference type="ChEBI" id="CHEBI:13193"/>
        <dbReference type="ChEBI" id="CHEBI:17499"/>
        <dbReference type="ChEBI" id="CHEBI:30839"/>
        <dbReference type="ChEBI" id="CHEBI:30864"/>
    </reaction>
</comment>
<feature type="binding site" evidence="9">
    <location>
        <position position="127"/>
    </location>
    <ligand>
        <name>FMN</name>
        <dbReference type="ChEBI" id="CHEBI:58210"/>
    </ligand>
</feature>
<comment type="subcellular location">
    <subcellularLocation>
        <location evidence="1 9">Cytoplasm</location>
    </subcellularLocation>
</comment>
<comment type="caution">
    <text evidence="12">The sequence shown here is derived from an EMBL/GenBank/DDBJ whole genome shotgun (WGS) entry which is preliminary data.</text>
</comment>
<sequence length="342" mass="34804">MTNLETRLGGLTLPNPVLTAAGCGGTGRELGRFFDVGRLGALVTPSLTPQPRAGRPGPRLAETPSGVLNAAGLQGPGIETFLSRDLPWLAERDARVIVSIAGGSVREYTEVARLLGDAPGVAAVEINLSCPDVENRGSTFAAHPSAAARLVRAVRASAPRRIPVLAKLSADVTDIVGVAMACADAGADGLSMINTLHGMAIDTTTLRPALAGVTGELSGPAIRPVAVRCVYQVHAALPEVPIVGIGGIRTGLDALEFVLAGASAVAVGTATLHDPSACARVLRELEGALKERGIDRLADVVGLAHKPAGSLHRRIDPNVGLTVAGDTAGAGGAEPIEQETSQ</sequence>
<organism evidence="12 13">
    <name type="scientific">Actinoallomurus spadix</name>
    <dbReference type="NCBI Taxonomy" id="79912"/>
    <lineage>
        <taxon>Bacteria</taxon>
        <taxon>Bacillati</taxon>
        <taxon>Actinomycetota</taxon>
        <taxon>Actinomycetes</taxon>
        <taxon>Streptosporangiales</taxon>
        <taxon>Thermomonosporaceae</taxon>
        <taxon>Actinoallomurus</taxon>
    </lineage>
</organism>
<evidence type="ECO:0000313" key="12">
    <source>
        <dbReference type="EMBL" id="GAA0324616.1"/>
    </source>
</evidence>
<keyword evidence="13" id="KW-1185">Reference proteome</keyword>
<dbReference type="PANTHER" id="PTHR48109:SF1">
    <property type="entry name" value="DIHYDROOROTATE DEHYDROGENASE (FUMARATE)"/>
    <property type="match status" value="1"/>
</dbReference>
<proteinExistence type="inferred from homology"/>
<keyword evidence="6 9" id="KW-0288">FMN</keyword>
<dbReference type="InterPro" id="IPR033888">
    <property type="entry name" value="DHOD_1B"/>
</dbReference>
<evidence type="ECO:0000256" key="10">
    <source>
        <dbReference type="SAM" id="MobiDB-lite"/>
    </source>
</evidence>
<keyword evidence="5 9" id="KW-0285">Flavoprotein</keyword>
<dbReference type="PROSITE" id="PS00912">
    <property type="entry name" value="DHODEHASE_2"/>
    <property type="match status" value="1"/>
</dbReference>
<name>A0ABN0W491_9ACTN</name>
<dbReference type="NCBIfam" id="NF005574">
    <property type="entry name" value="PRK07259.1"/>
    <property type="match status" value="1"/>
</dbReference>
<evidence type="ECO:0000256" key="6">
    <source>
        <dbReference type="ARBA" id="ARBA00022643"/>
    </source>
</evidence>
<dbReference type="RefSeq" id="WP_252799878.1">
    <property type="nucleotide sequence ID" value="NZ_BAAABM010000007.1"/>
</dbReference>
<feature type="binding site" evidence="9">
    <location>
        <position position="127"/>
    </location>
    <ligand>
        <name>substrate</name>
    </ligand>
</feature>
<dbReference type="InterPro" id="IPR012135">
    <property type="entry name" value="Dihydroorotate_DH_1_2"/>
</dbReference>
<reference evidence="12 13" key="1">
    <citation type="journal article" date="2019" name="Int. J. Syst. Evol. Microbiol.">
        <title>The Global Catalogue of Microorganisms (GCM) 10K type strain sequencing project: providing services to taxonomists for standard genome sequencing and annotation.</title>
        <authorList>
            <consortium name="The Broad Institute Genomics Platform"/>
            <consortium name="The Broad Institute Genome Sequencing Center for Infectious Disease"/>
            <person name="Wu L."/>
            <person name="Ma J."/>
        </authorList>
    </citation>
    <scope>NUCLEOTIDE SEQUENCE [LARGE SCALE GENOMIC DNA]</scope>
    <source>
        <strain evidence="12 13">JCM 3146</strain>
    </source>
</reference>
<dbReference type="InterPro" id="IPR001295">
    <property type="entry name" value="Dihydroorotate_DH_CS"/>
</dbReference>
<evidence type="ECO:0000256" key="3">
    <source>
        <dbReference type="ARBA" id="ARBA00008008"/>
    </source>
</evidence>
<feature type="binding site" evidence="9">
    <location>
        <begin position="246"/>
        <end position="247"/>
    </location>
    <ligand>
        <name>FMN</name>
        <dbReference type="ChEBI" id="CHEBI:58210"/>
    </ligand>
</feature>
<dbReference type="InterPro" id="IPR005720">
    <property type="entry name" value="Dihydroorotate_DH_cat"/>
</dbReference>
<evidence type="ECO:0000313" key="13">
    <source>
        <dbReference type="Proteomes" id="UP001501822"/>
    </source>
</evidence>
<evidence type="ECO:0000256" key="1">
    <source>
        <dbReference type="ARBA" id="ARBA00004496"/>
    </source>
</evidence>